<feature type="region of interest" description="Disordered" evidence="4">
    <location>
        <begin position="876"/>
        <end position="906"/>
    </location>
</feature>
<feature type="compositionally biased region" description="Basic and acidic residues" evidence="4">
    <location>
        <begin position="992"/>
        <end position="1009"/>
    </location>
</feature>
<feature type="compositionally biased region" description="Acidic residues" evidence="4">
    <location>
        <begin position="2989"/>
        <end position="3000"/>
    </location>
</feature>
<feature type="compositionally biased region" description="Basic and acidic residues" evidence="4">
    <location>
        <begin position="2974"/>
        <end position="2986"/>
    </location>
</feature>
<feature type="region of interest" description="Disordered" evidence="4">
    <location>
        <begin position="967"/>
        <end position="1248"/>
    </location>
</feature>
<dbReference type="GO" id="GO:0003677">
    <property type="term" value="F:DNA binding"/>
    <property type="evidence" value="ECO:0007669"/>
    <property type="project" value="InterPro"/>
</dbReference>
<dbReference type="SUPFAM" id="SSF57701">
    <property type="entry name" value="Zn2/Cys6 DNA-binding domain"/>
    <property type="match status" value="1"/>
</dbReference>
<sequence>MGSIAMDAHAPSEASSSPSDTVEVQTQPAKRTAADAGLKANGMRPAKSVKRRASKACQCCRSRKVRCNVVEHGPPCTNCRLDEVECIVSESKRKKKWPTNGIEGSPGQTKGGLPYKSPMFPMSAQPPYEPIKRSEHVPHALYQDLGRDMSLSAQTPRPSIYAPDMVMNLQRIGQKPSVSDPAPLMAGLMPPILPSYNLPLFIKPLPSKLDPEDLVYLEKKGALTIPPEPLRNELLRNFVEFIHPFMPLLNVHELVATIDRNDGTAPVSLLLFQAIMFTGIATVDASLLRAAGYATRRDARRDFFQKTRLLYDFDIEIDRISLIQSLLLMTYWYETPDDQKDSHHWMGIAVSLSHTIGLHRNPDKSAAMDDSRKKLWKRIWWSTYMRDRLVALGMRRPTRIKNADFDVPMLTINDFESTVLPDGISCIPADCRLLRDVGMQNQLALMCIESAKLCICMSHVLSVQYSVLNSNHGVLSEEGSTQTTFRLARKRDPEVNEVQTCDKELQDWKNELPAEAQYAVPSWQDVDSGLDSIVLNRSLLHMIYYATLSALHRPQVLPSTAIPPRQTQSDMLEQSRKAVRLAANEITNIAYGLFNLDMVRYLPTTGVTVLLPAIIIHLLDIKAPDESTRRTSLQGFCQCMQIMGKLRDIYAAADYSTAFLEAAIRKAEITLPQKSDEIKEPRNIITSAQGLVDAGRRMQLMPAGQETGALTPPPDDSRTSFENDQLTDDDIARKLNSYLASTPPDSENQNAGEQVDLGIQPDFEHDFDNLINLDAAGDVWSLEDGYAAMSGETGGFTMDWLNGTTATTSSAQPPTSPPIVKYDGIVADHPESSLLHEGLSPEIARLPPPRTPASLRSRDTSSAYYTAAWGSPYDLSPSQLSRSARTAVSEQTASEDANELSPTPSFGLEHLIPSRLSDLSLPQHDTSALGIYQPVPDHSQTPRSRTQRWVQLPQREEQSERIHWWSDESVHSRSDSESRRPRAPSSSSSIQHSRDRVSRLGHKSRENNRTLDQQSFWNTLRGQKPDNMASLLDSRWAATPEPAFDQQQQARPVGEDTKPKDGVLSSRWADAAEFEPSEKKEQDDVEEKPVEGITASRWADTPEPDPEEQQEQEKAEKPEANAEEPSNPQEVAEKPTDGVFASRWAPTPEPPAEQDGASETIPETQEEATPTTQIASTSPDVQMDGKSNEMPEEVEEEQKDAALPDTGHEPVDVPVDTAEPDVPETTTPGETLQPNPPVTTQHLEPPRLRKRVSWRGKNIVISIPRIDFDAAGISQPLSEVEVQERLKQFQDAGYNVLGYDLTYEEAAGDPAQVRAIFPDETESRQAPNREEYKVLLPDLQKWRAYTDWLTEQKLAALGVTLGIEEPPQPPAPAQDMSRQSSQQYPPLPFSPPLPTASAGSSSMGRPGLVRGHSHTMSVASPASPLNGPFGHMHRHSTFTGPIGLPQLQQPPQPQSPGIPGLQPFSPQQQLALSGLPRGGSPAQISALRQELGSMRGPGSPLNQQMLPQSPQDYSRGLVDDQRRRQHAYSQSMQQPMMQQTFMSQGSSLRPTPALPELPEDEDEEEEDMEGSTPPTYVPPHKRVQANTEIAVPTPRGHRHNISEGLERELLEAEQRQKAASRDWIEVTEEEEQPSILPYPKSNGFQTQMPPQPVERDPLGSEHPVQETAHSRKKSASRFNVAAPSFTFNPGANFQPGASFQPAPTFQQPGAFQPPQSTFTFGAPAPAANEQSAQTHRRHQSSGSFNANAPSFKPVISEFSFSSSGPTFKTNGTAEEASKKNIVDELPSIFGKIDVPDIVKPARRSKAIAIVRPEEAQNVGSGTDFEDDEGRVAQGDAKRKQARKIGDDGDQVPLFAEPSAAPALPVPPEKVLGSNVSSATTAGAEQAPEDTPAGLEAIAEKPEEDVSTQPTKEDDVPEATTVADKPAEKETHHKHKHSSSLSALARPFQPPGGPPVEEEPNEKHHEHFNSISELEEGEIREDGTPSVSPIREHATLQRDFAPSSARPPPPVEFSSQERIDKVENHEPSFDEIDAVMRQLNADDSEKETVRDASPARLPSPGSHPMKGVTYLGEWSRSDAPSPSPDRKQLDAALERPESVGQDLNGWPQVRQLNRAEEAPTSDWSGMLSPPDEEKLQQRSNFFDSHIDSIIGRVVEQRLQPLEESLRHIQNNVGRGNRSTDLKLQRSSSNVESDADDEDEGSDEQKQRPISRGRDKRVDQIKAVVLEALREQSPVRSQTAIDVAELHSVLADMKVSFARAASASLELDDIRAVVEDSLNRQSQAVVPIALDESKETHRRELSELEGRLNETLAGALEEANHRRAIEERETEARRQLRLAEEELNLLRDSSRDEESKIRAMEQERQDLLDRLDRSEDARRKAEDKLEDAEAEKDALQATLEEYRVSSNKWRQDIDDGKLAREELENTIASMERQNEDYQESSSGMKRRLEKLHSDMATAAGQLASEKAVWKSKEEDYRAKIEVLESQQVVANRERVQLEDELRVMRSNAIGAAESQHTIEHLRATNASLDEMVRKMQGDLTEQQVLAVRFERQFHDAQESGRAEVHRTRMSLETEVEAANNHVNLVRAELETELSRVRTELENAKMEADTAKARHDHLMEEEETARREALRKVNHSNSVALDEARHKYESAIQELTTQQSRALSQAFEDKERTEGLLKEKLALSEAKLQHYQERVSHLEERLEVAKSAAQAAALSAKASKTLSPPSSSAGLPSAGIPEKVSPQALRESILVLQEQLQERETRIERLEAQVQHEGVAKVKERDTEINWLRELLALRSDELTELVNTLSRPNFDRATVRDTAIRIRANLQMEQQEKERSNKTAGGLGGQALASLTSLTNSPRAAQLSSAFNKWRESMESSALKSQQRPGAGARSYTPSKVNTKPQPPSRFPSGLMTPPASNLRSSPAAEGTVSLPPPQLNSRPGSKSSAMDQTDEAAKPRSRHTSGTSERPSTPLFREQSYDRDAEDHKVDMQTFEDDDLDDVADSEPPAFRSLEAELEDEGGMEE</sequence>
<feature type="compositionally biased region" description="Basic and acidic residues" evidence="4">
    <location>
        <begin position="967"/>
        <end position="980"/>
    </location>
</feature>
<feature type="region of interest" description="Disordered" evidence="4">
    <location>
        <begin position="1811"/>
        <end position="2135"/>
    </location>
</feature>
<feature type="compositionally biased region" description="Polar residues" evidence="4">
    <location>
        <begin position="876"/>
        <end position="904"/>
    </location>
</feature>
<dbReference type="EMBL" id="ML993617">
    <property type="protein sequence ID" value="KAF2161792.1"/>
    <property type="molecule type" value="Genomic_DNA"/>
</dbReference>
<dbReference type="RefSeq" id="XP_033662681.1">
    <property type="nucleotide sequence ID" value="XM_033808755.1"/>
</dbReference>
<dbReference type="InterPro" id="IPR052761">
    <property type="entry name" value="Fungal_Detox/Toxin_TFs"/>
</dbReference>
<feature type="compositionally biased region" description="Acidic residues" evidence="4">
    <location>
        <begin position="1557"/>
        <end position="1569"/>
    </location>
</feature>
<dbReference type="Proteomes" id="UP000799537">
    <property type="component" value="Unassembled WGS sequence"/>
</dbReference>
<gene>
    <name evidence="6" type="ORF">M409DRAFT_27849</name>
</gene>
<feature type="compositionally biased region" description="Acidic residues" evidence="4">
    <location>
        <begin position="2191"/>
        <end position="2200"/>
    </location>
</feature>
<feature type="region of interest" description="Disordered" evidence="4">
    <location>
        <begin position="705"/>
        <end position="725"/>
    </location>
</feature>
<dbReference type="InterPro" id="IPR007219">
    <property type="entry name" value="XnlR_reg_dom"/>
</dbReference>
<feature type="compositionally biased region" description="Basic and acidic residues" evidence="4">
    <location>
        <begin position="1835"/>
        <end position="1846"/>
    </location>
</feature>
<organism evidence="6 7">
    <name type="scientific">Zasmidium cellare ATCC 36951</name>
    <dbReference type="NCBI Taxonomy" id="1080233"/>
    <lineage>
        <taxon>Eukaryota</taxon>
        <taxon>Fungi</taxon>
        <taxon>Dikarya</taxon>
        <taxon>Ascomycota</taxon>
        <taxon>Pezizomycotina</taxon>
        <taxon>Dothideomycetes</taxon>
        <taxon>Dothideomycetidae</taxon>
        <taxon>Mycosphaerellales</taxon>
        <taxon>Mycosphaerellaceae</taxon>
        <taxon>Zasmidium</taxon>
    </lineage>
</organism>
<dbReference type="CDD" id="cd12148">
    <property type="entry name" value="fungal_TF_MHR"/>
    <property type="match status" value="1"/>
</dbReference>
<feature type="compositionally biased region" description="Basic and acidic residues" evidence="4">
    <location>
        <begin position="2014"/>
        <end position="2027"/>
    </location>
</feature>
<feature type="compositionally biased region" description="Polar residues" evidence="4">
    <location>
        <begin position="1873"/>
        <end position="1882"/>
    </location>
</feature>
<feature type="compositionally biased region" description="Polar residues" evidence="4">
    <location>
        <begin position="2934"/>
        <end position="2946"/>
    </location>
</feature>
<dbReference type="InterPro" id="IPR001138">
    <property type="entry name" value="Zn2Cys6_DnaBD"/>
</dbReference>
<keyword evidence="7" id="KW-1185">Reference proteome</keyword>
<keyword evidence="2" id="KW-0539">Nucleus</keyword>
<feature type="compositionally biased region" description="Polar residues" evidence="4">
    <location>
        <begin position="1685"/>
        <end position="1719"/>
    </location>
</feature>
<evidence type="ECO:0000256" key="4">
    <source>
        <dbReference type="SAM" id="MobiDB-lite"/>
    </source>
</evidence>
<dbReference type="Pfam" id="PF04082">
    <property type="entry name" value="Fungal_trans"/>
    <property type="match status" value="1"/>
</dbReference>
<feature type="compositionally biased region" description="Basic and acidic residues" evidence="4">
    <location>
        <begin position="1600"/>
        <end position="1624"/>
    </location>
</feature>
<dbReference type="SMART" id="SM00906">
    <property type="entry name" value="Fungal_trans"/>
    <property type="match status" value="1"/>
</dbReference>
<proteinExistence type="predicted"/>
<feature type="region of interest" description="Disordered" evidence="4">
    <location>
        <begin position="2168"/>
        <end position="2213"/>
    </location>
</feature>
<name>A0A6A6C7B5_ZASCE</name>
<dbReference type="GO" id="GO:0006351">
    <property type="term" value="P:DNA-templated transcription"/>
    <property type="evidence" value="ECO:0007669"/>
    <property type="project" value="InterPro"/>
</dbReference>
<feature type="compositionally biased region" description="Polar residues" evidence="4">
    <location>
        <begin position="938"/>
        <end position="949"/>
    </location>
</feature>
<protein>
    <recommendedName>
        <fullName evidence="5">Zn(2)-C6 fungal-type domain-containing protein</fullName>
    </recommendedName>
</protein>
<evidence type="ECO:0000259" key="5">
    <source>
        <dbReference type="PROSITE" id="PS50048"/>
    </source>
</evidence>
<feature type="region of interest" description="Disordered" evidence="4">
    <location>
        <begin position="929"/>
        <end position="954"/>
    </location>
</feature>
<feature type="region of interest" description="Disordered" evidence="4">
    <location>
        <begin position="839"/>
        <end position="859"/>
    </location>
</feature>
<dbReference type="GO" id="GO:0000981">
    <property type="term" value="F:DNA-binding transcription factor activity, RNA polymerase II-specific"/>
    <property type="evidence" value="ECO:0007669"/>
    <property type="project" value="InterPro"/>
</dbReference>
<feature type="compositionally biased region" description="Polar residues" evidence="4">
    <location>
        <begin position="1010"/>
        <end position="1021"/>
    </location>
</feature>
<feature type="compositionally biased region" description="Pro residues" evidence="4">
    <location>
        <begin position="1385"/>
        <end position="1394"/>
    </location>
</feature>
<feature type="region of interest" description="Disordered" evidence="4">
    <location>
        <begin position="1"/>
        <end position="47"/>
    </location>
</feature>
<evidence type="ECO:0000256" key="2">
    <source>
        <dbReference type="ARBA" id="ARBA00023242"/>
    </source>
</evidence>
<keyword evidence="3" id="KW-0175">Coiled coil</keyword>
<feature type="compositionally biased region" description="Basic and acidic residues" evidence="4">
    <location>
        <begin position="1111"/>
        <end position="1120"/>
    </location>
</feature>
<dbReference type="OrthoDB" id="4451586at2759"/>
<feature type="compositionally biased region" description="Low complexity" evidence="4">
    <location>
        <begin position="1159"/>
        <end position="1175"/>
    </location>
</feature>
<dbReference type="PROSITE" id="PS00463">
    <property type="entry name" value="ZN2_CY6_FUNGAL_1"/>
    <property type="match status" value="1"/>
</dbReference>
<feature type="region of interest" description="Disordered" evidence="4">
    <location>
        <begin position="2366"/>
        <end position="2390"/>
    </location>
</feature>
<dbReference type="PANTHER" id="PTHR47425:SF2">
    <property type="entry name" value="FARB-RELATED"/>
    <property type="match status" value="1"/>
</dbReference>
<feature type="domain" description="Zn(2)-C6 fungal-type" evidence="5">
    <location>
        <begin position="56"/>
        <end position="88"/>
    </location>
</feature>
<dbReference type="InterPro" id="IPR036864">
    <property type="entry name" value="Zn2-C6_fun-type_DNA-bd_sf"/>
</dbReference>
<feature type="compositionally biased region" description="Basic and acidic residues" evidence="4">
    <location>
        <begin position="2201"/>
        <end position="2213"/>
    </location>
</feature>
<dbReference type="Gene3D" id="4.10.240.10">
    <property type="entry name" value="Zn(2)-C6 fungal-type DNA-binding domain"/>
    <property type="match status" value="1"/>
</dbReference>
<feature type="compositionally biased region" description="Basic and acidic residues" evidence="4">
    <location>
        <begin position="1199"/>
        <end position="1211"/>
    </location>
</feature>
<keyword evidence="1" id="KW-0479">Metal-binding</keyword>
<feature type="compositionally biased region" description="Basic and acidic residues" evidence="4">
    <location>
        <begin position="2366"/>
        <end position="2381"/>
    </location>
</feature>
<feature type="compositionally biased region" description="Acidic residues" evidence="4">
    <location>
        <begin position="3011"/>
        <end position="3021"/>
    </location>
</feature>
<feature type="compositionally biased region" description="Polar residues" evidence="4">
    <location>
        <begin position="1224"/>
        <end position="1242"/>
    </location>
</feature>
<evidence type="ECO:0000256" key="1">
    <source>
        <dbReference type="ARBA" id="ARBA00022723"/>
    </source>
</evidence>
<feature type="region of interest" description="Disordered" evidence="4">
    <location>
        <begin position="1362"/>
        <end position="1748"/>
    </location>
</feature>
<feature type="compositionally biased region" description="Low complexity" evidence="4">
    <location>
        <begin position="1529"/>
        <end position="1544"/>
    </location>
</feature>
<feature type="compositionally biased region" description="Polar residues" evidence="4">
    <location>
        <begin position="1500"/>
        <end position="1512"/>
    </location>
</feature>
<evidence type="ECO:0000256" key="3">
    <source>
        <dbReference type="SAM" id="Coils"/>
    </source>
</evidence>
<dbReference type="CDD" id="cd00067">
    <property type="entry name" value="GAL4"/>
    <property type="match status" value="1"/>
</dbReference>
<feature type="compositionally biased region" description="Polar residues" evidence="4">
    <location>
        <begin position="20"/>
        <end position="29"/>
    </location>
</feature>
<feature type="region of interest" description="Disordered" evidence="4">
    <location>
        <begin position="2872"/>
        <end position="3021"/>
    </location>
</feature>
<evidence type="ECO:0000313" key="6">
    <source>
        <dbReference type="EMBL" id="KAF2161792.1"/>
    </source>
</evidence>
<feature type="compositionally biased region" description="Polar residues" evidence="4">
    <location>
        <begin position="2873"/>
        <end position="2882"/>
    </location>
</feature>
<feature type="compositionally biased region" description="Basic and acidic residues" evidence="4">
    <location>
        <begin position="1076"/>
        <end position="1090"/>
    </location>
</feature>
<dbReference type="PANTHER" id="PTHR47425">
    <property type="entry name" value="FARB-RELATED"/>
    <property type="match status" value="1"/>
</dbReference>
<evidence type="ECO:0000313" key="7">
    <source>
        <dbReference type="Proteomes" id="UP000799537"/>
    </source>
</evidence>
<dbReference type="SMART" id="SM00066">
    <property type="entry name" value="GAL4"/>
    <property type="match status" value="1"/>
</dbReference>
<feature type="compositionally biased region" description="Basic and acidic residues" evidence="4">
    <location>
        <begin position="2083"/>
        <end position="2096"/>
    </location>
</feature>
<dbReference type="GeneID" id="54562027"/>
<dbReference type="PROSITE" id="PS50048">
    <property type="entry name" value="ZN2_CY6_FUNGAL_2"/>
    <property type="match status" value="1"/>
</dbReference>
<accession>A0A6A6C7B5</accession>
<reference evidence="6" key="1">
    <citation type="journal article" date="2020" name="Stud. Mycol.">
        <title>101 Dothideomycetes genomes: a test case for predicting lifestyles and emergence of pathogens.</title>
        <authorList>
            <person name="Haridas S."/>
            <person name="Albert R."/>
            <person name="Binder M."/>
            <person name="Bloem J."/>
            <person name="Labutti K."/>
            <person name="Salamov A."/>
            <person name="Andreopoulos B."/>
            <person name="Baker S."/>
            <person name="Barry K."/>
            <person name="Bills G."/>
            <person name="Bluhm B."/>
            <person name="Cannon C."/>
            <person name="Castanera R."/>
            <person name="Culley D."/>
            <person name="Daum C."/>
            <person name="Ezra D."/>
            <person name="Gonzalez J."/>
            <person name="Henrissat B."/>
            <person name="Kuo A."/>
            <person name="Liang C."/>
            <person name="Lipzen A."/>
            <person name="Lutzoni F."/>
            <person name="Magnuson J."/>
            <person name="Mondo S."/>
            <person name="Nolan M."/>
            <person name="Ohm R."/>
            <person name="Pangilinan J."/>
            <person name="Park H.-J."/>
            <person name="Ramirez L."/>
            <person name="Alfaro M."/>
            <person name="Sun H."/>
            <person name="Tritt A."/>
            <person name="Yoshinaga Y."/>
            <person name="Zwiers L.-H."/>
            <person name="Turgeon B."/>
            <person name="Goodwin S."/>
            <person name="Spatafora J."/>
            <person name="Crous P."/>
            <person name="Grigoriev I."/>
        </authorList>
    </citation>
    <scope>NUCLEOTIDE SEQUENCE</scope>
    <source>
        <strain evidence="6">ATCC 36951</strain>
    </source>
</reference>
<feature type="coiled-coil region" evidence="3">
    <location>
        <begin position="2566"/>
        <end position="2705"/>
    </location>
</feature>
<dbReference type="GO" id="GO:0008270">
    <property type="term" value="F:zinc ion binding"/>
    <property type="evidence" value="ECO:0007669"/>
    <property type="project" value="InterPro"/>
</dbReference>